<dbReference type="OrthoDB" id="195446at2759"/>
<dbReference type="Proteomes" id="UP001149165">
    <property type="component" value="Unassembled WGS sequence"/>
</dbReference>
<feature type="region of interest" description="Disordered" evidence="1">
    <location>
        <begin position="1"/>
        <end position="26"/>
    </location>
</feature>
<comment type="caution">
    <text evidence="2">The sequence shown here is derived from an EMBL/GenBank/DDBJ whole genome shotgun (WGS) entry which is preliminary data.</text>
</comment>
<sequence length="224" mass="25274">MVPSDSASTTTTTQDPDPNPGSSSLIPKVITHYPRNSEDALAALNILKKWLPSELGLNILDHAEYWLLSRVYREDTLTYTSATGRDRIPYLESKPIQGSHFPVKKIVIDIWSHDQEFNYYFESGTDNYEDSPTWFEIGIQRPSGREDILRDLDAKIVDNVHGSAKTRHHRIVYCGLGGQPGGASVRWMRNLEAEDRVTVIPQARFLGWKNFVEAAAIGVYTDPL</sequence>
<evidence type="ECO:0000313" key="3">
    <source>
        <dbReference type="Proteomes" id="UP001149165"/>
    </source>
</evidence>
<accession>A0A9W9F6X2</accession>
<dbReference type="AlphaFoldDB" id="A0A9W9F6X2"/>
<keyword evidence="3" id="KW-1185">Reference proteome</keyword>
<proteinExistence type="predicted"/>
<reference evidence="2" key="2">
    <citation type="journal article" date="2023" name="IMA Fungus">
        <title>Comparative genomic study of the Penicillium genus elucidates a diverse pangenome and 15 lateral gene transfer events.</title>
        <authorList>
            <person name="Petersen C."/>
            <person name="Sorensen T."/>
            <person name="Nielsen M.R."/>
            <person name="Sondergaard T.E."/>
            <person name="Sorensen J.L."/>
            <person name="Fitzpatrick D.A."/>
            <person name="Frisvad J.C."/>
            <person name="Nielsen K.L."/>
        </authorList>
    </citation>
    <scope>NUCLEOTIDE SEQUENCE</scope>
    <source>
        <strain evidence="2">IBT 30069</strain>
    </source>
</reference>
<evidence type="ECO:0000256" key="1">
    <source>
        <dbReference type="SAM" id="MobiDB-lite"/>
    </source>
</evidence>
<dbReference type="EMBL" id="JAPQKH010000006">
    <property type="protein sequence ID" value="KAJ5094728.1"/>
    <property type="molecule type" value="Genomic_DNA"/>
</dbReference>
<protein>
    <submittedName>
        <fullName evidence="2">Uncharacterized protein</fullName>
    </submittedName>
</protein>
<evidence type="ECO:0000313" key="2">
    <source>
        <dbReference type="EMBL" id="KAJ5094728.1"/>
    </source>
</evidence>
<gene>
    <name evidence="2" type="ORF">N7456_010589</name>
</gene>
<reference evidence="2" key="1">
    <citation type="submission" date="2022-11" db="EMBL/GenBank/DDBJ databases">
        <authorList>
            <person name="Petersen C."/>
        </authorList>
    </citation>
    <scope>NUCLEOTIDE SEQUENCE</scope>
    <source>
        <strain evidence="2">IBT 30069</strain>
    </source>
</reference>
<name>A0A9W9F6X2_9EURO</name>
<organism evidence="2 3">
    <name type="scientific">Penicillium angulare</name>
    <dbReference type="NCBI Taxonomy" id="116970"/>
    <lineage>
        <taxon>Eukaryota</taxon>
        <taxon>Fungi</taxon>
        <taxon>Dikarya</taxon>
        <taxon>Ascomycota</taxon>
        <taxon>Pezizomycotina</taxon>
        <taxon>Eurotiomycetes</taxon>
        <taxon>Eurotiomycetidae</taxon>
        <taxon>Eurotiales</taxon>
        <taxon>Aspergillaceae</taxon>
        <taxon>Penicillium</taxon>
    </lineage>
</organism>
<feature type="compositionally biased region" description="Low complexity" evidence="1">
    <location>
        <begin position="1"/>
        <end position="16"/>
    </location>
</feature>